<protein>
    <submittedName>
        <fullName evidence="1">Uncharacterized protein</fullName>
    </submittedName>
</protein>
<dbReference type="EMBL" id="JABANM010018792">
    <property type="protein sequence ID" value="KAF4725535.1"/>
    <property type="molecule type" value="Genomic_DNA"/>
</dbReference>
<feature type="non-terminal residue" evidence="1">
    <location>
        <position position="1"/>
    </location>
</feature>
<evidence type="ECO:0000313" key="1">
    <source>
        <dbReference type="EMBL" id="KAF4725535.1"/>
    </source>
</evidence>
<dbReference type="AlphaFoldDB" id="A0A7J6RZ24"/>
<dbReference type="Proteomes" id="UP000574390">
    <property type="component" value="Unassembled WGS sequence"/>
</dbReference>
<name>A0A7J6RZ24_PEROL</name>
<accession>A0A7J6RZ24</accession>
<gene>
    <name evidence="1" type="ORF">FOZ62_010878</name>
</gene>
<evidence type="ECO:0000313" key="2">
    <source>
        <dbReference type="Proteomes" id="UP000574390"/>
    </source>
</evidence>
<proteinExistence type="predicted"/>
<reference evidence="1 2" key="1">
    <citation type="submission" date="2020-04" db="EMBL/GenBank/DDBJ databases">
        <title>Perkinsus olseni comparative genomics.</title>
        <authorList>
            <person name="Bogema D.R."/>
        </authorList>
    </citation>
    <scope>NUCLEOTIDE SEQUENCE [LARGE SCALE GENOMIC DNA]</scope>
    <source>
        <strain evidence="1">ATCC PRA-205</strain>
    </source>
</reference>
<comment type="caution">
    <text evidence="1">The sequence shown here is derived from an EMBL/GenBank/DDBJ whole genome shotgun (WGS) entry which is preliminary data.</text>
</comment>
<feature type="non-terminal residue" evidence="1">
    <location>
        <position position="104"/>
    </location>
</feature>
<organism evidence="1 2">
    <name type="scientific">Perkinsus olseni</name>
    <name type="common">Perkinsus atlanticus</name>
    <dbReference type="NCBI Taxonomy" id="32597"/>
    <lineage>
        <taxon>Eukaryota</taxon>
        <taxon>Sar</taxon>
        <taxon>Alveolata</taxon>
        <taxon>Perkinsozoa</taxon>
        <taxon>Perkinsea</taxon>
        <taxon>Perkinsida</taxon>
        <taxon>Perkinsidae</taxon>
        <taxon>Perkinsus</taxon>
    </lineage>
</organism>
<sequence>RRTYAIGIVEWPLCSFKMPMAHSSAALAWRGSQGSRSGRVTCDATERILLSSSPTLHEICGSCGYGIVRKQGSIPWQPLACFLTTICQTWLPLRGLGRRVENCE</sequence>